<gene>
    <name evidence="2" type="ORF">A7J57_01070</name>
</gene>
<dbReference type="Gene3D" id="3.30.565.10">
    <property type="entry name" value="Histidine kinase-like ATPase, C-terminal domain"/>
    <property type="match status" value="1"/>
</dbReference>
<evidence type="ECO:0008006" key="4">
    <source>
        <dbReference type="Google" id="ProtNLM"/>
    </source>
</evidence>
<sequence length="158" mass="17538">MPSISGWFAYAISVFGISAVITPYGTISFYDQVYKTVRPTLEDIRIIFSQKEHKRVSVSLRAVIEYIKSSLAGKLIAGKIKVHVDLDGDLPDTQADRVQIEQVVLNLLRNSVEAFDGTRSRSRLIELRARKVNGEAVEVSVGDNGRDLTAKLKSRCGK</sequence>
<evidence type="ECO:0000256" key="1">
    <source>
        <dbReference type="SAM" id="Phobius"/>
    </source>
</evidence>
<feature type="transmembrane region" description="Helical" evidence="1">
    <location>
        <begin position="7"/>
        <end position="30"/>
    </location>
</feature>
<dbReference type="EMBL" id="LXPS01000003">
    <property type="protein sequence ID" value="OAE49236.1"/>
    <property type="molecule type" value="Genomic_DNA"/>
</dbReference>
<keyword evidence="1" id="KW-1133">Transmembrane helix</keyword>
<organism evidence="2 3">
    <name type="scientific">Agrobacterium tumefaciens</name>
    <dbReference type="NCBI Taxonomy" id="358"/>
    <lineage>
        <taxon>Bacteria</taxon>
        <taxon>Pseudomonadati</taxon>
        <taxon>Pseudomonadota</taxon>
        <taxon>Alphaproteobacteria</taxon>
        <taxon>Hyphomicrobiales</taxon>
        <taxon>Rhizobiaceae</taxon>
        <taxon>Rhizobium/Agrobacterium group</taxon>
        <taxon>Agrobacterium</taxon>
        <taxon>Agrobacterium tumefaciens complex</taxon>
    </lineage>
</organism>
<accession>A0A176XJD3</accession>
<dbReference type="Proteomes" id="UP000077098">
    <property type="component" value="Unassembled WGS sequence"/>
</dbReference>
<keyword evidence="1" id="KW-0812">Transmembrane</keyword>
<dbReference type="InterPro" id="IPR036890">
    <property type="entry name" value="HATPase_C_sf"/>
</dbReference>
<dbReference type="RefSeq" id="WP_063947400.1">
    <property type="nucleotide sequence ID" value="NZ_LXPS01000003.1"/>
</dbReference>
<protein>
    <recommendedName>
        <fullName evidence="4">Histidine kinase domain-containing protein</fullName>
    </recommendedName>
</protein>
<dbReference type="AlphaFoldDB" id="A0A176XJD3"/>
<dbReference type="SUPFAM" id="SSF55874">
    <property type="entry name" value="ATPase domain of HSP90 chaperone/DNA topoisomerase II/histidine kinase"/>
    <property type="match status" value="1"/>
</dbReference>
<reference evidence="2 3" key="1">
    <citation type="submission" date="2016-05" db="EMBL/GenBank/DDBJ databases">
        <authorList>
            <person name="Lavstsen T."/>
            <person name="Jespersen J.S."/>
        </authorList>
    </citation>
    <scope>NUCLEOTIDE SEQUENCE [LARGE SCALE GENOMIC DNA]</scope>
    <source>
        <strain evidence="2 3">KCJ1736</strain>
    </source>
</reference>
<comment type="caution">
    <text evidence="2">The sequence shown here is derived from an EMBL/GenBank/DDBJ whole genome shotgun (WGS) entry which is preliminary data.</text>
</comment>
<proteinExistence type="predicted"/>
<evidence type="ECO:0000313" key="2">
    <source>
        <dbReference type="EMBL" id="OAE49236.1"/>
    </source>
</evidence>
<evidence type="ECO:0000313" key="3">
    <source>
        <dbReference type="Proteomes" id="UP000077098"/>
    </source>
</evidence>
<name>A0A176XJD3_AGRTU</name>
<keyword evidence="1" id="KW-0472">Membrane</keyword>